<reference evidence="1 2" key="1">
    <citation type="submission" date="2015-11" db="EMBL/GenBank/DDBJ databases">
        <title>Genomic analysis of 38 Legionella species identifies large and diverse effector repertoires.</title>
        <authorList>
            <person name="Burstein D."/>
            <person name="Amaro F."/>
            <person name="Zusman T."/>
            <person name="Lifshitz Z."/>
            <person name="Cohen O."/>
            <person name="Gilbert J.A."/>
            <person name="Pupko T."/>
            <person name="Shuman H.A."/>
            <person name="Segal G."/>
        </authorList>
    </citation>
    <scope>NUCLEOTIDE SEQUENCE [LARGE SCALE GENOMIC DNA]</scope>
    <source>
        <strain evidence="1 2">ATCC 49506</strain>
    </source>
</reference>
<dbReference type="Proteomes" id="UP000054725">
    <property type="component" value="Unassembled WGS sequence"/>
</dbReference>
<keyword evidence="2" id="KW-1185">Reference proteome</keyword>
<protein>
    <submittedName>
        <fullName evidence="1">Uncharacterized protein</fullName>
    </submittedName>
</protein>
<dbReference type="EMBL" id="LNYO01000024">
    <property type="protein sequence ID" value="KTD33177.1"/>
    <property type="molecule type" value="Genomic_DNA"/>
</dbReference>
<proteinExistence type="predicted"/>
<name>A0A0W0WLH4_9GAMM</name>
<dbReference type="RefSeq" id="WP_058505790.1">
    <property type="nucleotide sequence ID" value="NZ_CAAAIF010000003.1"/>
</dbReference>
<evidence type="ECO:0000313" key="2">
    <source>
        <dbReference type="Proteomes" id="UP000054725"/>
    </source>
</evidence>
<dbReference type="AlphaFoldDB" id="A0A0W0WLH4"/>
<gene>
    <name evidence="1" type="ORF">Lnau_2825</name>
</gene>
<evidence type="ECO:0000313" key="1">
    <source>
        <dbReference type="EMBL" id="KTD33177.1"/>
    </source>
</evidence>
<accession>A0A0W0WLH4</accession>
<dbReference type="OrthoDB" id="5652120at2"/>
<sequence length="102" mass="12257">MESNGCAQEQCSCPCHLSQEECHHHGEHDHGNYFLELADEAWQEVLIEKIKEYILEKQNDQMVKLAKIIAEGNHQRWKNRMEKKQHNRDFMEEIRKFFSQSK</sequence>
<comment type="caution">
    <text evidence="1">The sequence shown here is derived from an EMBL/GenBank/DDBJ whole genome shotgun (WGS) entry which is preliminary data.</text>
</comment>
<dbReference type="PATRIC" id="fig|45070.6.peg.2979"/>
<organism evidence="1 2">
    <name type="scientific">Legionella nautarum</name>
    <dbReference type="NCBI Taxonomy" id="45070"/>
    <lineage>
        <taxon>Bacteria</taxon>
        <taxon>Pseudomonadati</taxon>
        <taxon>Pseudomonadota</taxon>
        <taxon>Gammaproteobacteria</taxon>
        <taxon>Legionellales</taxon>
        <taxon>Legionellaceae</taxon>
        <taxon>Legionella</taxon>
    </lineage>
</organism>